<evidence type="ECO:0000256" key="3">
    <source>
        <dbReference type="ARBA" id="ARBA00022801"/>
    </source>
</evidence>
<dbReference type="Pfam" id="PF00782">
    <property type="entry name" value="DSPc"/>
    <property type="match status" value="1"/>
</dbReference>
<dbReference type="Gene3D" id="3.40.250.10">
    <property type="entry name" value="Rhodanese-like domain"/>
    <property type="match status" value="1"/>
</dbReference>
<evidence type="ECO:0000256" key="5">
    <source>
        <dbReference type="SAM" id="MobiDB-lite"/>
    </source>
</evidence>
<gene>
    <name evidence="9" type="ORF">OCBIM_22013786mg</name>
</gene>
<dbReference type="PRINTS" id="PR01908">
    <property type="entry name" value="ADSPHPHTASE"/>
</dbReference>
<dbReference type="PRINTS" id="PR01764">
    <property type="entry name" value="MAPKPHPHTASE"/>
</dbReference>
<evidence type="ECO:0000259" key="6">
    <source>
        <dbReference type="PROSITE" id="PS50054"/>
    </source>
</evidence>
<dbReference type="SUPFAM" id="SSF52799">
    <property type="entry name" value="(Phosphotyrosine protein) phosphatases II"/>
    <property type="match status" value="1"/>
</dbReference>
<dbReference type="InterPro" id="IPR001763">
    <property type="entry name" value="Rhodanese-like_dom"/>
</dbReference>
<dbReference type="GO" id="GO:0033550">
    <property type="term" value="F:MAP kinase tyrosine phosphatase activity"/>
    <property type="evidence" value="ECO:0007669"/>
    <property type="project" value="TreeGrafter"/>
</dbReference>
<dbReference type="AlphaFoldDB" id="A0A0L8FMX3"/>
<dbReference type="PANTHER" id="PTHR10159">
    <property type="entry name" value="DUAL SPECIFICITY PROTEIN PHOSPHATASE"/>
    <property type="match status" value="1"/>
</dbReference>
<dbReference type="InterPro" id="IPR000340">
    <property type="entry name" value="Dual-sp_phosphatase_cat-dom"/>
</dbReference>
<feature type="compositionally biased region" description="Acidic residues" evidence="5">
    <location>
        <begin position="352"/>
        <end position="366"/>
    </location>
</feature>
<dbReference type="InterPro" id="IPR000387">
    <property type="entry name" value="Tyr_Pase_dom"/>
</dbReference>
<evidence type="ECO:0000259" key="7">
    <source>
        <dbReference type="PROSITE" id="PS50056"/>
    </source>
</evidence>
<dbReference type="GO" id="GO:0008330">
    <property type="term" value="F:protein tyrosine/threonine phosphatase activity"/>
    <property type="evidence" value="ECO:0007669"/>
    <property type="project" value="TreeGrafter"/>
</dbReference>
<dbReference type="PANTHER" id="PTHR10159:SF519">
    <property type="entry name" value="DUAL SPECIFICITY PROTEIN PHOSPHATASE MPK3"/>
    <property type="match status" value="1"/>
</dbReference>
<dbReference type="EMBL" id="KQ428664">
    <property type="protein sequence ID" value="KOF65998.1"/>
    <property type="molecule type" value="Genomic_DNA"/>
</dbReference>
<dbReference type="CDD" id="cd14566">
    <property type="entry name" value="DSP_MKP_classII"/>
    <property type="match status" value="1"/>
</dbReference>
<dbReference type="OMA" id="QQDNGAP"/>
<dbReference type="InterPro" id="IPR020422">
    <property type="entry name" value="TYR_PHOSPHATASE_DUAL_dom"/>
</dbReference>
<dbReference type="KEGG" id="obi:106882329"/>
<dbReference type="Pfam" id="PF00581">
    <property type="entry name" value="Rhodanese"/>
    <property type="match status" value="1"/>
</dbReference>
<sequence length="375" mass="42367">MPCLESAHITMDDYFTPECLRAQLRAGHELPLLDCRSQCEFARRHIIGAINITMPALLQKRLKTGNLNILGIIHNNDANHRFKRHWKTHKIVLYDDCSTDLNANPSSFLNLLLEKLRQEGCSACYLLGGFSTFEQRYPELSAFLDSETESTIIGLRNLSLSSDSSYNLQDEESDTSPSDTSPLPVQVLPNLFLGNAKNSQELSLLKQNGIKYILNVTANMPNMFEKDDSFKYMQIPINDHWSQNLSIFFPKAIEFIEEGLSQDYGVLVHCLAGISRSVTVTVAYLMQKMSITLNDAYDRVKKCKPNISPNINFMGQLLDFEKSLNCDSESCLELLTLSNHETSPVLSSPDEKDSDEDRSEETDDSPDYNVKLMSL</sequence>
<accession>A0A0L8FMX3</accession>
<evidence type="ECO:0000256" key="2">
    <source>
        <dbReference type="ARBA" id="ARBA00013064"/>
    </source>
</evidence>
<dbReference type="CDD" id="cd01446">
    <property type="entry name" value="DSP_MapKP"/>
    <property type="match status" value="1"/>
</dbReference>
<dbReference type="STRING" id="37653.A0A0L8FMX3"/>
<keyword evidence="3" id="KW-0378">Hydrolase</keyword>
<keyword evidence="4" id="KW-0904">Protein phosphatase</keyword>
<dbReference type="PROSITE" id="PS50056">
    <property type="entry name" value="TYR_PHOSPHATASE_2"/>
    <property type="match status" value="1"/>
</dbReference>
<dbReference type="GO" id="GO:0005829">
    <property type="term" value="C:cytosol"/>
    <property type="evidence" value="ECO:0007669"/>
    <property type="project" value="TreeGrafter"/>
</dbReference>
<dbReference type="OrthoDB" id="165342at2759"/>
<dbReference type="GO" id="GO:0043409">
    <property type="term" value="P:negative regulation of MAPK cascade"/>
    <property type="evidence" value="ECO:0007669"/>
    <property type="project" value="TreeGrafter"/>
</dbReference>
<feature type="domain" description="Tyrosine specific protein phosphatases" evidence="7">
    <location>
        <begin position="247"/>
        <end position="307"/>
    </location>
</feature>
<feature type="domain" description="Rhodanese" evidence="8">
    <location>
        <begin position="26"/>
        <end position="142"/>
    </location>
</feature>
<evidence type="ECO:0000313" key="9">
    <source>
        <dbReference type="EMBL" id="KOF65998.1"/>
    </source>
</evidence>
<reference evidence="9" key="1">
    <citation type="submission" date="2015-07" db="EMBL/GenBank/DDBJ databases">
        <title>MeaNS - Measles Nucleotide Surveillance Program.</title>
        <authorList>
            <person name="Tran T."/>
            <person name="Druce J."/>
        </authorList>
    </citation>
    <scope>NUCLEOTIDE SEQUENCE</scope>
    <source>
        <strain evidence="9">UCB-OBI-ISO-001</strain>
        <tissue evidence="9">Gonad</tissue>
    </source>
</reference>
<evidence type="ECO:0000256" key="1">
    <source>
        <dbReference type="ARBA" id="ARBA00008601"/>
    </source>
</evidence>
<evidence type="ECO:0000259" key="8">
    <source>
        <dbReference type="PROSITE" id="PS50206"/>
    </source>
</evidence>
<dbReference type="InterPro" id="IPR029021">
    <property type="entry name" value="Prot-tyrosine_phosphatase-like"/>
</dbReference>
<organism evidence="9">
    <name type="scientific">Octopus bimaculoides</name>
    <name type="common">California two-spotted octopus</name>
    <dbReference type="NCBI Taxonomy" id="37653"/>
    <lineage>
        <taxon>Eukaryota</taxon>
        <taxon>Metazoa</taxon>
        <taxon>Spiralia</taxon>
        <taxon>Lophotrochozoa</taxon>
        <taxon>Mollusca</taxon>
        <taxon>Cephalopoda</taxon>
        <taxon>Coleoidea</taxon>
        <taxon>Octopodiformes</taxon>
        <taxon>Octopoda</taxon>
        <taxon>Incirrata</taxon>
        <taxon>Octopodidae</taxon>
        <taxon>Octopus</taxon>
    </lineage>
</organism>
<dbReference type="SUPFAM" id="SSF52821">
    <property type="entry name" value="Rhodanese/Cell cycle control phosphatase"/>
    <property type="match status" value="1"/>
</dbReference>
<dbReference type="SMART" id="SM00195">
    <property type="entry name" value="DSPc"/>
    <property type="match status" value="1"/>
</dbReference>
<dbReference type="GO" id="GO:0017017">
    <property type="term" value="F:MAP kinase tyrosine/serine/threonine phosphatase activity"/>
    <property type="evidence" value="ECO:0007669"/>
    <property type="project" value="InterPro"/>
</dbReference>
<dbReference type="EC" id="3.1.3.48" evidence="2"/>
<proteinExistence type="inferred from homology"/>
<dbReference type="PROSITE" id="PS50206">
    <property type="entry name" value="RHODANESE_3"/>
    <property type="match status" value="1"/>
</dbReference>
<evidence type="ECO:0000256" key="4">
    <source>
        <dbReference type="ARBA" id="ARBA00022912"/>
    </source>
</evidence>
<dbReference type="PROSITE" id="PS50054">
    <property type="entry name" value="TYR_PHOSPHATASE_DUAL"/>
    <property type="match status" value="1"/>
</dbReference>
<dbReference type="InterPro" id="IPR036873">
    <property type="entry name" value="Rhodanese-like_dom_sf"/>
</dbReference>
<dbReference type="Gene3D" id="3.90.190.10">
    <property type="entry name" value="Protein tyrosine phosphatase superfamily"/>
    <property type="match status" value="1"/>
</dbReference>
<name>A0A0L8FMX3_OCTBM</name>
<comment type="similarity">
    <text evidence="1">Belongs to the protein-tyrosine phosphatase family. Non-receptor class dual specificity subfamily.</text>
</comment>
<feature type="domain" description="Tyrosine-protein phosphatase" evidence="6">
    <location>
        <begin position="183"/>
        <end position="326"/>
    </location>
</feature>
<protein>
    <recommendedName>
        <fullName evidence="2">protein-tyrosine-phosphatase</fullName>
        <ecNumber evidence="2">3.1.3.48</ecNumber>
    </recommendedName>
</protein>
<dbReference type="InterPro" id="IPR008343">
    <property type="entry name" value="MKP"/>
</dbReference>
<feature type="region of interest" description="Disordered" evidence="5">
    <location>
        <begin position="341"/>
        <end position="375"/>
    </location>
</feature>
<dbReference type="SMART" id="SM00450">
    <property type="entry name" value="RHOD"/>
    <property type="match status" value="1"/>
</dbReference>